<feature type="region of interest" description="Disordered" evidence="1">
    <location>
        <begin position="1"/>
        <end position="21"/>
    </location>
</feature>
<comment type="caution">
    <text evidence="2">The sequence shown here is derived from an EMBL/GenBank/DDBJ whole genome shotgun (WGS) entry which is preliminary data.</text>
</comment>
<proteinExistence type="predicted"/>
<evidence type="ECO:0000256" key="1">
    <source>
        <dbReference type="SAM" id="MobiDB-lite"/>
    </source>
</evidence>
<dbReference type="Proteomes" id="UP000824469">
    <property type="component" value="Unassembled WGS sequence"/>
</dbReference>
<dbReference type="AlphaFoldDB" id="A0AA38CKG8"/>
<keyword evidence="3" id="KW-1185">Reference proteome</keyword>
<feature type="non-terminal residue" evidence="2">
    <location>
        <position position="1"/>
    </location>
</feature>
<sequence>IRSAIVPSATLGPDEPHVASTAWPEDGLLEKQGLEFWEHEIGGADLEGFLISKLPSHPKLYRGQLKNGLRYVILPNKVPPN</sequence>
<reference evidence="2 3" key="1">
    <citation type="journal article" date="2021" name="Nat. Plants">
        <title>The Taxus genome provides insights into paclitaxel biosynthesis.</title>
        <authorList>
            <person name="Xiong X."/>
            <person name="Gou J."/>
            <person name="Liao Q."/>
            <person name="Li Y."/>
            <person name="Zhou Q."/>
            <person name="Bi G."/>
            <person name="Li C."/>
            <person name="Du R."/>
            <person name="Wang X."/>
            <person name="Sun T."/>
            <person name="Guo L."/>
            <person name="Liang H."/>
            <person name="Lu P."/>
            <person name="Wu Y."/>
            <person name="Zhang Z."/>
            <person name="Ro D.K."/>
            <person name="Shang Y."/>
            <person name="Huang S."/>
            <person name="Yan J."/>
        </authorList>
    </citation>
    <scope>NUCLEOTIDE SEQUENCE [LARGE SCALE GENOMIC DNA]</scope>
    <source>
        <strain evidence="2">Ta-2019</strain>
    </source>
</reference>
<protein>
    <submittedName>
        <fullName evidence="2">Uncharacterized protein</fullName>
    </submittedName>
</protein>
<gene>
    <name evidence="2" type="ORF">KI387_014544</name>
</gene>
<evidence type="ECO:0000313" key="2">
    <source>
        <dbReference type="EMBL" id="KAH9302961.1"/>
    </source>
</evidence>
<organism evidence="2 3">
    <name type="scientific">Taxus chinensis</name>
    <name type="common">Chinese yew</name>
    <name type="synonym">Taxus wallichiana var. chinensis</name>
    <dbReference type="NCBI Taxonomy" id="29808"/>
    <lineage>
        <taxon>Eukaryota</taxon>
        <taxon>Viridiplantae</taxon>
        <taxon>Streptophyta</taxon>
        <taxon>Embryophyta</taxon>
        <taxon>Tracheophyta</taxon>
        <taxon>Spermatophyta</taxon>
        <taxon>Pinopsida</taxon>
        <taxon>Pinidae</taxon>
        <taxon>Conifers II</taxon>
        <taxon>Cupressales</taxon>
        <taxon>Taxaceae</taxon>
        <taxon>Taxus</taxon>
    </lineage>
</organism>
<evidence type="ECO:0000313" key="3">
    <source>
        <dbReference type="Proteomes" id="UP000824469"/>
    </source>
</evidence>
<feature type="non-terminal residue" evidence="2">
    <location>
        <position position="81"/>
    </location>
</feature>
<accession>A0AA38CKG8</accession>
<name>A0AA38CKG8_TAXCH</name>
<dbReference type="EMBL" id="JAHRHJ020000009">
    <property type="protein sequence ID" value="KAH9302961.1"/>
    <property type="molecule type" value="Genomic_DNA"/>
</dbReference>